<protein>
    <submittedName>
        <fullName evidence="1">Uncharacterized protein</fullName>
    </submittedName>
</protein>
<organism evidence="1">
    <name type="scientific">uncultured Desulfobacterium sp</name>
    <dbReference type="NCBI Taxonomy" id="201089"/>
    <lineage>
        <taxon>Bacteria</taxon>
        <taxon>Pseudomonadati</taxon>
        <taxon>Thermodesulfobacteriota</taxon>
        <taxon>Desulfobacteria</taxon>
        <taxon>Desulfobacterales</taxon>
        <taxon>Desulfobacteriaceae</taxon>
        <taxon>Desulfobacterium</taxon>
        <taxon>environmental samples</taxon>
    </lineage>
</organism>
<sequence length="46" mass="5468">MTKYKVLIILRDENYFMTLDKINDFLFHEFISSIRSPSMNSSFGFA</sequence>
<gene>
    <name evidence="1" type="ORF">PITCH_A530001</name>
</gene>
<proteinExistence type="predicted"/>
<reference evidence="1" key="1">
    <citation type="submission" date="2018-01" db="EMBL/GenBank/DDBJ databases">
        <authorList>
            <person name="Regsiter A."/>
            <person name="William W."/>
        </authorList>
    </citation>
    <scope>NUCLEOTIDE SEQUENCE</scope>
    <source>
        <strain evidence="1">TRIP AH-1</strain>
    </source>
</reference>
<dbReference type="EMBL" id="OJIN01000196">
    <property type="protein sequence ID" value="SPD75339.1"/>
    <property type="molecule type" value="Genomic_DNA"/>
</dbReference>
<evidence type="ECO:0000313" key="1">
    <source>
        <dbReference type="EMBL" id="SPD75339.1"/>
    </source>
</evidence>
<accession>A0A445N0X4</accession>
<dbReference type="AlphaFoldDB" id="A0A445N0X4"/>
<name>A0A445N0X4_9BACT</name>